<keyword evidence="8" id="KW-0460">Magnesium</keyword>
<dbReference type="Proteomes" id="UP001328107">
    <property type="component" value="Unassembled WGS sequence"/>
</dbReference>
<dbReference type="Gene3D" id="3.30.200.20">
    <property type="entry name" value="Phosphorylase Kinase, domain 1"/>
    <property type="match status" value="1"/>
</dbReference>
<dbReference type="GO" id="GO:0046872">
    <property type="term" value="F:metal ion binding"/>
    <property type="evidence" value="ECO:0007669"/>
    <property type="project" value="UniProtKB-KW"/>
</dbReference>
<evidence type="ECO:0000256" key="5">
    <source>
        <dbReference type="ARBA" id="ARBA00022741"/>
    </source>
</evidence>
<keyword evidence="9" id="KW-0131">Cell cycle</keyword>
<evidence type="ECO:0000256" key="6">
    <source>
        <dbReference type="ARBA" id="ARBA00022777"/>
    </source>
</evidence>
<accession>A0AAN5I0I3</accession>
<evidence type="ECO:0000313" key="13">
    <source>
        <dbReference type="EMBL" id="GMR47250.1"/>
    </source>
</evidence>
<keyword evidence="6" id="KW-0418">Kinase</keyword>
<dbReference type="PROSITE" id="PS50011">
    <property type="entry name" value="PROTEIN_KINASE_DOM"/>
    <property type="match status" value="1"/>
</dbReference>
<keyword evidence="3" id="KW-0808">Transferase</keyword>
<dbReference type="InterPro" id="IPR011009">
    <property type="entry name" value="Kinase-like_dom_sf"/>
</dbReference>
<evidence type="ECO:0000256" key="7">
    <source>
        <dbReference type="ARBA" id="ARBA00022840"/>
    </source>
</evidence>
<dbReference type="InterPro" id="IPR050339">
    <property type="entry name" value="CC_SR_Kinase"/>
</dbReference>
<dbReference type="Pfam" id="PF00069">
    <property type="entry name" value="Pkinase"/>
    <property type="match status" value="1"/>
</dbReference>
<dbReference type="FunFam" id="3.30.200.20:FF:001161">
    <property type="entry name" value="Membrane-associated tyrosine- and threonine-specific cdc2-inhibitory kinase wee-1.1"/>
    <property type="match status" value="1"/>
</dbReference>
<gene>
    <name evidence="13" type="ORF">PMAYCL1PPCAC_17445</name>
</gene>
<dbReference type="GO" id="GO:0005737">
    <property type="term" value="C:cytoplasm"/>
    <property type="evidence" value="ECO:0007669"/>
    <property type="project" value="TreeGrafter"/>
</dbReference>
<keyword evidence="5" id="KW-0547">Nucleotide-binding</keyword>
<evidence type="ECO:0000256" key="10">
    <source>
        <dbReference type="ARBA" id="ARBA00047899"/>
    </source>
</evidence>
<dbReference type="GO" id="GO:0051321">
    <property type="term" value="P:meiotic cell cycle"/>
    <property type="evidence" value="ECO:0007669"/>
    <property type="project" value="TreeGrafter"/>
</dbReference>
<evidence type="ECO:0000256" key="11">
    <source>
        <dbReference type="ARBA" id="ARBA00048679"/>
    </source>
</evidence>
<evidence type="ECO:0000256" key="4">
    <source>
        <dbReference type="ARBA" id="ARBA00022723"/>
    </source>
</evidence>
<dbReference type="EMBL" id="BTRK01000004">
    <property type="protein sequence ID" value="GMR47250.1"/>
    <property type="molecule type" value="Genomic_DNA"/>
</dbReference>
<organism evidence="13 14">
    <name type="scientific">Pristionchus mayeri</name>
    <dbReference type="NCBI Taxonomy" id="1317129"/>
    <lineage>
        <taxon>Eukaryota</taxon>
        <taxon>Metazoa</taxon>
        <taxon>Ecdysozoa</taxon>
        <taxon>Nematoda</taxon>
        <taxon>Chromadorea</taxon>
        <taxon>Rhabditida</taxon>
        <taxon>Rhabditina</taxon>
        <taxon>Diplogasteromorpha</taxon>
        <taxon>Diplogasteroidea</taxon>
        <taxon>Neodiplogasteridae</taxon>
        <taxon>Pristionchus</taxon>
    </lineage>
</organism>
<dbReference type="GO" id="GO:0005524">
    <property type="term" value="F:ATP binding"/>
    <property type="evidence" value="ECO:0007669"/>
    <property type="project" value="UniProtKB-KW"/>
</dbReference>
<keyword evidence="2" id="KW-0723">Serine/threonine-protein kinase</keyword>
<dbReference type="GO" id="GO:0004674">
    <property type="term" value="F:protein serine/threonine kinase activity"/>
    <property type="evidence" value="ECO:0007669"/>
    <property type="project" value="UniProtKB-KW"/>
</dbReference>
<dbReference type="EC" id="2.7.11.1" evidence="1"/>
<comment type="caution">
    <text evidence="13">The sequence shown here is derived from an EMBL/GenBank/DDBJ whole genome shotgun (WGS) entry which is preliminary data.</text>
</comment>
<feature type="non-terminal residue" evidence="13">
    <location>
        <position position="1"/>
    </location>
</feature>
<dbReference type="AlphaFoldDB" id="A0AAN5I0I3"/>
<dbReference type="PANTHER" id="PTHR11042">
    <property type="entry name" value="EUKARYOTIC TRANSLATION INITIATION FACTOR 2-ALPHA KINASE EIF2-ALPHA KINASE -RELATED"/>
    <property type="match status" value="1"/>
</dbReference>
<dbReference type="PANTHER" id="PTHR11042:SF183">
    <property type="entry name" value="MEMBRANE-ASSOCIATED TYROSINE- AND THREONINE-SPECIFIC CDC2-INHIBITORY KINASE"/>
    <property type="match status" value="1"/>
</dbReference>
<keyword evidence="7" id="KW-0067">ATP-binding</keyword>
<evidence type="ECO:0000256" key="1">
    <source>
        <dbReference type="ARBA" id="ARBA00012513"/>
    </source>
</evidence>
<dbReference type="GO" id="GO:0110031">
    <property type="term" value="P:negative regulation of G2/MI transition of meiotic cell cycle"/>
    <property type="evidence" value="ECO:0007669"/>
    <property type="project" value="TreeGrafter"/>
</dbReference>
<keyword evidence="4" id="KW-0479">Metal-binding</keyword>
<comment type="catalytic activity">
    <reaction evidence="11">
        <text>L-seryl-[protein] + ATP = O-phospho-L-seryl-[protein] + ADP + H(+)</text>
        <dbReference type="Rhea" id="RHEA:17989"/>
        <dbReference type="Rhea" id="RHEA-COMP:9863"/>
        <dbReference type="Rhea" id="RHEA-COMP:11604"/>
        <dbReference type="ChEBI" id="CHEBI:15378"/>
        <dbReference type="ChEBI" id="CHEBI:29999"/>
        <dbReference type="ChEBI" id="CHEBI:30616"/>
        <dbReference type="ChEBI" id="CHEBI:83421"/>
        <dbReference type="ChEBI" id="CHEBI:456216"/>
        <dbReference type="EC" id="2.7.11.1"/>
    </reaction>
</comment>
<sequence length="97" mass="11048">SSSSTNLVADLSFLGKNFTVNSTLVEGDFGEVKEVQSKYSNDKYAIKISKVDKMKVKTGLHYTKMHLKEVRVHSSIPSHPNLVNFFRAWKEDGYVYM</sequence>
<reference evidence="14" key="1">
    <citation type="submission" date="2022-10" db="EMBL/GenBank/DDBJ databases">
        <title>Genome assembly of Pristionchus species.</title>
        <authorList>
            <person name="Yoshida K."/>
            <person name="Sommer R.J."/>
        </authorList>
    </citation>
    <scope>NUCLEOTIDE SEQUENCE [LARGE SCALE GENOMIC DNA]</scope>
    <source>
        <strain evidence="14">RS5460</strain>
    </source>
</reference>
<dbReference type="GO" id="GO:0005634">
    <property type="term" value="C:nucleus"/>
    <property type="evidence" value="ECO:0007669"/>
    <property type="project" value="TreeGrafter"/>
</dbReference>
<evidence type="ECO:0000256" key="9">
    <source>
        <dbReference type="ARBA" id="ARBA00023306"/>
    </source>
</evidence>
<proteinExistence type="predicted"/>
<evidence type="ECO:0000256" key="8">
    <source>
        <dbReference type="ARBA" id="ARBA00022842"/>
    </source>
</evidence>
<comment type="catalytic activity">
    <reaction evidence="10">
        <text>L-threonyl-[protein] + ATP = O-phospho-L-threonyl-[protein] + ADP + H(+)</text>
        <dbReference type="Rhea" id="RHEA:46608"/>
        <dbReference type="Rhea" id="RHEA-COMP:11060"/>
        <dbReference type="Rhea" id="RHEA-COMP:11605"/>
        <dbReference type="ChEBI" id="CHEBI:15378"/>
        <dbReference type="ChEBI" id="CHEBI:30013"/>
        <dbReference type="ChEBI" id="CHEBI:30616"/>
        <dbReference type="ChEBI" id="CHEBI:61977"/>
        <dbReference type="ChEBI" id="CHEBI:456216"/>
        <dbReference type="EC" id="2.7.11.1"/>
    </reaction>
</comment>
<feature type="non-terminal residue" evidence="13">
    <location>
        <position position="97"/>
    </location>
</feature>
<name>A0AAN5I0I3_9BILA</name>
<protein>
    <recommendedName>
        <fullName evidence="1">non-specific serine/threonine protein kinase</fullName>
        <ecNumber evidence="1">2.7.11.1</ecNumber>
    </recommendedName>
</protein>
<evidence type="ECO:0000256" key="2">
    <source>
        <dbReference type="ARBA" id="ARBA00022527"/>
    </source>
</evidence>
<keyword evidence="14" id="KW-1185">Reference proteome</keyword>
<feature type="domain" description="Protein kinase" evidence="12">
    <location>
        <begin position="18"/>
        <end position="97"/>
    </location>
</feature>
<evidence type="ECO:0000259" key="12">
    <source>
        <dbReference type="PROSITE" id="PS50011"/>
    </source>
</evidence>
<evidence type="ECO:0000313" key="14">
    <source>
        <dbReference type="Proteomes" id="UP001328107"/>
    </source>
</evidence>
<dbReference type="SUPFAM" id="SSF56112">
    <property type="entry name" value="Protein kinase-like (PK-like)"/>
    <property type="match status" value="1"/>
</dbReference>
<dbReference type="InterPro" id="IPR000719">
    <property type="entry name" value="Prot_kinase_dom"/>
</dbReference>
<evidence type="ECO:0000256" key="3">
    <source>
        <dbReference type="ARBA" id="ARBA00022679"/>
    </source>
</evidence>